<dbReference type="OrthoDB" id="7345302at2"/>
<dbReference type="CDD" id="cd03416">
    <property type="entry name" value="CbiX_SirB_N"/>
    <property type="match status" value="1"/>
</dbReference>
<keyword evidence="4" id="KW-1185">Reference proteome</keyword>
<evidence type="ECO:0000256" key="1">
    <source>
        <dbReference type="ARBA" id="ARBA00022723"/>
    </source>
</evidence>
<dbReference type="GO" id="GO:0046872">
    <property type="term" value="F:metal ion binding"/>
    <property type="evidence" value="ECO:0007669"/>
    <property type="project" value="UniProtKB-KW"/>
</dbReference>
<gene>
    <name evidence="3" type="ORF">PSU4_44560</name>
</gene>
<keyword evidence="1" id="KW-0479">Metal-binding</keyword>
<dbReference type="EMBL" id="BJVJ01000056">
    <property type="protein sequence ID" value="GEL25502.1"/>
    <property type="molecule type" value="Genomic_DNA"/>
</dbReference>
<dbReference type="GO" id="GO:0016829">
    <property type="term" value="F:lyase activity"/>
    <property type="evidence" value="ECO:0007669"/>
    <property type="project" value="UniProtKB-KW"/>
</dbReference>
<sequence>MTPLLLVAHGTRSGDAARPLALAVAEQSGLDVRLAYADVRGPTIASVAAQMPHAVVVPAFLAAGYHVRRDLPAQLAAAGASSFPVTPAIGPDPALATAALDRLREAGWRHGDAVVLAAAGSADAVALGQVRQAARMLQVATGRRVRVGFAASAAPRVDALVAGLRAAGEERVAVASWLLAPGVFADRVAACGADAVAAPLGTHPAVVDTILARYSGALARSAA</sequence>
<evidence type="ECO:0000313" key="4">
    <source>
        <dbReference type="Proteomes" id="UP000321685"/>
    </source>
</evidence>
<dbReference type="SUPFAM" id="SSF53800">
    <property type="entry name" value="Chelatase"/>
    <property type="match status" value="1"/>
</dbReference>
<dbReference type="Pfam" id="PF01903">
    <property type="entry name" value="CbiX"/>
    <property type="match status" value="2"/>
</dbReference>
<name>A0A511DL14_9PSEU</name>
<protein>
    <recommendedName>
        <fullName evidence="5">Cobalamin biosynthesis protein CbiX</fullName>
    </recommendedName>
</protein>
<dbReference type="Proteomes" id="UP000321685">
    <property type="component" value="Unassembled WGS sequence"/>
</dbReference>
<dbReference type="PANTHER" id="PTHR33542">
    <property type="entry name" value="SIROHYDROCHLORIN FERROCHELATASE, CHLOROPLASTIC"/>
    <property type="match status" value="1"/>
</dbReference>
<accession>A0A511DL14</accession>
<reference evidence="3 4" key="1">
    <citation type="submission" date="2019-07" db="EMBL/GenBank/DDBJ databases">
        <title>Whole genome shotgun sequence of Pseudonocardia sulfidoxydans NBRC 16205.</title>
        <authorList>
            <person name="Hosoyama A."/>
            <person name="Uohara A."/>
            <person name="Ohji S."/>
            <person name="Ichikawa N."/>
        </authorList>
    </citation>
    <scope>NUCLEOTIDE SEQUENCE [LARGE SCALE GENOMIC DNA]</scope>
    <source>
        <strain evidence="3 4">NBRC 16205</strain>
    </source>
</reference>
<comment type="caution">
    <text evidence="3">The sequence shown here is derived from an EMBL/GenBank/DDBJ whole genome shotgun (WGS) entry which is preliminary data.</text>
</comment>
<evidence type="ECO:0000313" key="3">
    <source>
        <dbReference type="EMBL" id="GEL25502.1"/>
    </source>
</evidence>
<evidence type="ECO:0008006" key="5">
    <source>
        <dbReference type="Google" id="ProtNLM"/>
    </source>
</evidence>
<dbReference type="InterPro" id="IPR002762">
    <property type="entry name" value="CbiX-like"/>
</dbReference>
<dbReference type="Gene3D" id="3.40.50.1400">
    <property type="match status" value="2"/>
</dbReference>
<keyword evidence="2" id="KW-0456">Lyase</keyword>
<dbReference type="RefSeq" id="WP_147111835.1">
    <property type="nucleotide sequence ID" value="NZ_BJVJ01000056.1"/>
</dbReference>
<dbReference type="PANTHER" id="PTHR33542:SF5">
    <property type="entry name" value="FERROCHELATASE CHE1"/>
    <property type="match status" value="1"/>
</dbReference>
<dbReference type="InterPro" id="IPR050963">
    <property type="entry name" value="Sirohydro_Cobaltochel/CbiX"/>
</dbReference>
<organism evidence="3 4">
    <name type="scientific">Pseudonocardia sulfidoxydans NBRC 16205</name>
    <dbReference type="NCBI Taxonomy" id="1223511"/>
    <lineage>
        <taxon>Bacteria</taxon>
        <taxon>Bacillati</taxon>
        <taxon>Actinomycetota</taxon>
        <taxon>Actinomycetes</taxon>
        <taxon>Pseudonocardiales</taxon>
        <taxon>Pseudonocardiaceae</taxon>
        <taxon>Pseudonocardia</taxon>
    </lineage>
</organism>
<dbReference type="AlphaFoldDB" id="A0A511DL14"/>
<proteinExistence type="predicted"/>
<evidence type="ECO:0000256" key="2">
    <source>
        <dbReference type="ARBA" id="ARBA00023239"/>
    </source>
</evidence>